<sequence length="684" mass="77278">MIPTAKTAQLGIITNDIRKKSINSLYSPTSPSIESLMEALSFAEGNMFLPFSPVESKKSFSYDFPDTGKVSSSESTESGLADDSNDPDEDLITEEYNSDDHSSVEGTDDYISNSILSGELEKVPQVSNEGKLSFSKKISPFTAFSLAFGHSSLISTALRGSTFLLNLYSHQLKTFSSGVWGLKQGLTRPTWSLQLQLSFHLLREQFAFPRHSIKYLRIAHDEASRLINLAPEGTSIITVDINIDRDSLLSFEKEASRFPISNEFPIPDEIDTAPFYKLSGEWVIPDKITEPEPKIGWYEWAFGSFTKNKSDSKLNNIKDTIDNKKAKKKNNKMIYYIHGGAYLFGSVKLYRHLTGEIAKSTGCDVFAIDYRLAPESPFPASLHDVFAGYLYLTNPDHPAFANLAPRQHSAVDPDDIIIMGDSAGGGLTAALMCYLKNFLRWPMRAPMIKLPSAVVLFSPWLDLGCCGKTWETNADYDWLPSNARLIHKNLTPRIKSPANMYVFGYHPQRNFPVPVWNFPLKKDVKLSKQSQLNLRKNIEKLVKTDNNNQIVHDDKTIQKVDGKDILNWMVRHPLVSPLYADLKGMPPTLVQAGSCELLYDDAVEYNKRFKEHNKNNSKISSIKTEIYCDMVHMFQAMNWLPISKFAMKNVCKFINNLEDDEVDECKKDEEDLTVEEMGMMHILE</sequence>
<evidence type="ECO:0000256" key="2">
    <source>
        <dbReference type="SAM" id="MobiDB-lite"/>
    </source>
</evidence>
<gene>
    <name evidence="4" type="ORF">HK099_007177</name>
</gene>
<reference evidence="4" key="1">
    <citation type="submission" date="2020-05" db="EMBL/GenBank/DDBJ databases">
        <title>Phylogenomic resolution of chytrid fungi.</title>
        <authorList>
            <person name="Stajich J.E."/>
            <person name="Amses K."/>
            <person name="Simmons R."/>
            <person name="Seto K."/>
            <person name="Myers J."/>
            <person name="Bonds A."/>
            <person name="Quandt C.A."/>
            <person name="Barry K."/>
            <person name="Liu P."/>
            <person name="Grigoriev I."/>
            <person name="Longcore J.E."/>
            <person name="James T.Y."/>
        </authorList>
    </citation>
    <scope>NUCLEOTIDE SEQUENCE</scope>
    <source>
        <strain evidence="4">JEL0476</strain>
    </source>
</reference>
<evidence type="ECO:0000256" key="1">
    <source>
        <dbReference type="ARBA" id="ARBA00022801"/>
    </source>
</evidence>
<feature type="compositionally biased region" description="Polar residues" evidence="2">
    <location>
        <begin position="69"/>
        <end position="78"/>
    </location>
</feature>
<feature type="domain" description="Alpha/beta hydrolase fold-3" evidence="3">
    <location>
        <begin position="335"/>
        <end position="479"/>
    </location>
</feature>
<protein>
    <recommendedName>
        <fullName evidence="3">Alpha/beta hydrolase fold-3 domain-containing protein</fullName>
    </recommendedName>
</protein>
<dbReference type="Gene3D" id="3.40.50.1820">
    <property type="entry name" value="alpha/beta hydrolase"/>
    <property type="match status" value="1"/>
</dbReference>
<comment type="caution">
    <text evidence="4">The sequence shown here is derived from an EMBL/GenBank/DDBJ whole genome shotgun (WGS) entry which is preliminary data.</text>
</comment>
<dbReference type="PANTHER" id="PTHR48081">
    <property type="entry name" value="AB HYDROLASE SUPERFAMILY PROTEIN C4A8.06C"/>
    <property type="match status" value="1"/>
</dbReference>
<keyword evidence="1" id="KW-0378">Hydrolase</keyword>
<name>A0AAD5U0B5_9FUNG</name>
<dbReference type="InterPro" id="IPR013094">
    <property type="entry name" value="AB_hydrolase_3"/>
</dbReference>
<evidence type="ECO:0000313" key="5">
    <source>
        <dbReference type="Proteomes" id="UP001211065"/>
    </source>
</evidence>
<dbReference type="AlphaFoldDB" id="A0AAD5U0B5"/>
<evidence type="ECO:0000313" key="4">
    <source>
        <dbReference type="EMBL" id="KAJ3213804.1"/>
    </source>
</evidence>
<dbReference type="Pfam" id="PF07859">
    <property type="entry name" value="Abhydrolase_3"/>
    <property type="match status" value="2"/>
</dbReference>
<dbReference type="PANTHER" id="PTHR48081:SF26">
    <property type="entry name" value="ALPHA_BETA HYDROLASE FOLD-3 DOMAIN-CONTAINING PROTEIN"/>
    <property type="match status" value="1"/>
</dbReference>
<feature type="domain" description="Alpha/beta hydrolase fold-3" evidence="3">
    <location>
        <begin position="570"/>
        <end position="615"/>
    </location>
</feature>
<keyword evidence="5" id="KW-1185">Reference proteome</keyword>
<dbReference type="GO" id="GO:0016787">
    <property type="term" value="F:hydrolase activity"/>
    <property type="evidence" value="ECO:0007669"/>
    <property type="project" value="UniProtKB-KW"/>
</dbReference>
<dbReference type="SUPFAM" id="SSF53474">
    <property type="entry name" value="alpha/beta-Hydrolases"/>
    <property type="match status" value="1"/>
</dbReference>
<dbReference type="Proteomes" id="UP001211065">
    <property type="component" value="Unassembled WGS sequence"/>
</dbReference>
<accession>A0AAD5U0B5</accession>
<evidence type="ECO:0000259" key="3">
    <source>
        <dbReference type="Pfam" id="PF07859"/>
    </source>
</evidence>
<organism evidence="4 5">
    <name type="scientific">Clydaea vesicula</name>
    <dbReference type="NCBI Taxonomy" id="447962"/>
    <lineage>
        <taxon>Eukaryota</taxon>
        <taxon>Fungi</taxon>
        <taxon>Fungi incertae sedis</taxon>
        <taxon>Chytridiomycota</taxon>
        <taxon>Chytridiomycota incertae sedis</taxon>
        <taxon>Chytridiomycetes</taxon>
        <taxon>Lobulomycetales</taxon>
        <taxon>Lobulomycetaceae</taxon>
        <taxon>Clydaea</taxon>
    </lineage>
</organism>
<dbReference type="EMBL" id="JADGJW010000674">
    <property type="protein sequence ID" value="KAJ3213804.1"/>
    <property type="molecule type" value="Genomic_DNA"/>
</dbReference>
<dbReference type="InterPro" id="IPR050300">
    <property type="entry name" value="GDXG_lipolytic_enzyme"/>
</dbReference>
<feature type="compositionally biased region" description="Acidic residues" evidence="2">
    <location>
        <begin position="83"/>
        <end position="97"/>
    </location>
</feature>
<feature type="region of interest" description="Disordered" evidence="2">
    <location>
        <begin position="68"/>
        <end position="106"/>
    </location>
</feature>
<proteinExistence type="predicted"/>
<dbReference type="InterPro" id="IPR029058">
    <property type="entry name" value="AB_hydrolase_fold"/>
</dbReference>